<dbReference type="AlphaFoldDB" id="A0AAX4P044"/>
<feature type="compositionally biased region" description="Low complexity" evidence="1">
    <location>
        <begin position="415"/>
        <end position="428"/>
    </location>
</feature>
<name>A0AAX4P044_9CHLO</name>
<dbReference type="Pfam" id="PF02469">
    <property type="entry name" value="Fasciclin"/>
    <property type="match status" value="1"/>
</dbReference>
<dbReference type="InterPro" id="IPR036378">
    <property type="entry name" value="FAS1_dom_sf"/>
</dbReference>
<accession>A0AAX4P044</accession>
<reference evidence="4 5" key="1">
    <citation type="submission" date="2024-03" db="EMBL/GenBank/DDBJ databases">
        <title>Complete genome sequence of the green alga Chloropicon roscoffensis RCC1871.</title>
        <authorList>
            <person name="Lemieux C."/>
            <person name="Pombert J.-F."/>
            <person name="Otis C."/>
            <person name="Turmel M."/>
        </authorList>
    </citation>
    <scope>NUCLEOTIDE SEQUENCE [LARGE SCALE GENOMIC DNA]</scope>
    <source>
        <strain evidence="4 5">RCC1871</strain>
    </source>
</reference>
<feature type="compositionally biased region" description="Low complexity" evidence="1">
    <location>
        <begin position="438"/>
        <end position="452"/>
    </location>
</feature>
<feature type="compositionally biased region" description="Acidic residues" evidence="1">
    <location>
        <begin position="402"/>
        <end position="414"/>
    </location>
</feature>
<evidence type="ECO:0000313" key="4">
    <source>
        <dbReference type="EMBL" id="WZN59463.1"/>
    </source>
</evidence>
<organism evidence="4 5">
    <name type="scientific">Chloropicon roscoffensis</name>
    <dbReference type="NCBI Taxonomy" id="1461544"/>
    <lineage>
        <taxon>Eukaryota</taxon>
        <taxon>Viridiplantae</taxon>
        <taxon>Chlorophyta</taxon>
        <taxon>Chloropicophyceae</taxon>
        <taxon>Chloropicales</taxon>
        <taxon>Chloropicaceae</taxon>
        <taxon>Chloropicon</taxon>
    </lineage>
</organism>
<dbReference type="Gene3D" id="2.30.180.10">
    <property type="entry name" value="FAS1 domain"/>
    <property type="match status" value="1"/>
</dbReference>
<evidence type="ECO:0000313" key="5">
    <source>
        <dbReference type="Proteomes" id="UP001472866"/>
    </source>
</evidence>
<keyword evidence="2" id="KW-0732">Signal</keyword>
<feature type="domain" description="FAS1" evidence="3">
    <location>
        <begin position="230"/>
        <end position="363"/>
    </location>
</feature>
<dbReference type="PROSITE" id="PS50213">
    <property type="entry name" value="FAS1"/>
    <property type="match status" value="1"/>
</dbReference>
<feature type="signal peptide" evidence="2">
    <location>
        <begin position="1"/>
        <end position="28"/>
    </location>
</feature>
<proteinExistence type="predicted"/>
<protein>
    <submittedName>
        <fullName evidence="4">FAS1 domain-containing protein</fullName>
    </submittedName>
</protein>
<gene>
    <name evidence="4" type="ORF">HKI87_02g09890</name>
</gene>
<feature type="region of interest" description="Disordered" evidence="1">
    <location>
        <begin position="383"/>
        <end position="456"/>
    </location>
</feature>
<dbReference type="Proteomes" id="UP001472866">
    <property type="component" value="Chromosome 02"/>
</dbReference>
<sequence length="670" mass="69337">MRGLKAGATAALMLVLVVCSLCAAPADATFLPWLNFWKKGMMGYPAYPAYKGAKTYDAQGASAASAAAASPPVAEAAFVDLDLGLGVDSSPLEMTRGQPSAFPISVTNNGQEPLDLVFSVIETPGPDGESAGALEVLGIRPKDGVPNSGDPRSLRIAPGETVEAEIALLSPSSASPLASPSSGPLTTGATIVAEDPKTGRAVYTDEPLEVTIEMEGAPTTREAERGGGTCVPLQEVLSSNGDTDTFARVWQESGAAGAVSEGVDFALLAPTDAAFEELTATLGITMDDLLASPKLQLLALHHLIPTAVTAEDLATASSLATATCDEVEVSRDERMSATVAGCGVSATDTEVCGGIQLFRLGCVLPPPPQGTLAREGALCLPEPAGGSDPFAGQGSDTTAGPDGDEYEYEYDFDFEMPSSLDDLPPSRSTPDRRFQDRPGPTGPTEGGSSPTGAASWGFKPVATRVVPTRLPAAWDRLEHLANSNAEPVKATFLPPGWREWITPGTTACPATPSIGDRGLALGGAANALRSCGRLEPSGPLSYQIQPPPEAYRDGFIELGDTYVWQSVQGASSYCTPASADGSHFKGSVVHEASATPRGNNGAGGGDLMLFLLQNPLNGDPWQVVSMQTSEMPGTSGTRRLKTMGQGCFLWVVATAGEGGEYDFHLSVMEA</sequence>
<evidence type="ECO:0000256" key="1">
    <source>
        <dbReference type="SAM" id="MobiDB-lite"/>
    </source>
</evidence>
<dbReference type="InterPro" id="IPR000782">
    <property type="entry name" value="FAS1_domain"/>
</dbReference>
<evidence type="ECO:0000256" key="2">
    <source>
        <dbReference type="SAM" id="SignalP"/>
    </source>
</evidence>
<dbReference type="EMBL" id="CP151502">
    <property type="protein sequence ID" value="WZN59463.1"/>
    <property type="molecule type" value="Genomic_DNA"/>
</dbReference>
<keyword evidence="5" id="KW-1185">Reference proteome</keyword>
<evidence type="ECO:0000259" key="3">
    <source>
        <dbReference type="PROSITE" id="PS50213"/>
    </source>
</evidence>
<feature type="chain" id="PRO_5043937729" evidence="2">
    <location>
        <begin position="29"/>
        <end position="670"/>
    </location>
</feature>
<dbReference type="SMART" id="SM00554">
    <property type="entry name" value="FAS1"/>
    <property type="match status" value="1"/>
</dbReference>
<dbReference type="SUPFAM" id="SSF82153">
    <property type="entry name" value="FAS1 domain"/>
    <property type="match status" value="1"/>
</dbReference>